<evidence type="ECO:0000256" key="1">
    <source>
        <dbReference type="ARBA" id="ARBA00000085"/>
    </source>
</evidence>
<dbReference type="AlphaFoldDB" id="A0A8J3T226"/>
<keyword evidence="7" id="KW-0808">Transferase</keyword>
<dbReference type="InterPro" id="IPR004358">
    <property type="entry name" value="Sig_transdc_His_kin-like_C"/>
</dbReference>
<accession>A0A8J3T226</accession>
<evidence type="ECO:0000256" key="15">
    <source>
        <dbReference type="ARBA" id="ARBA00064003"/>
    </source>
</evidence>
<dbReference type="GO" id="GO:0000155">
    <property type="term" value="F:phosphorelay sensor kinase activity"/>
    <property type="evidence" value="ECO:0007669"/>
    <property type="project" value="InterPro"/>
</dbReference>
<sequence length="976" mass="105358">MSRLLALGYAIAFGALTLIGASAFLRIGVLLQERAAVEHSYQVINLTKDLNSLLKDTERSQRGFVLTGEERYLAPYRRALPAIDSAIDELRRMTADNPRQQEAVTRLEEPVDDKLAELAETIWLRRDQGLEQARKVVLTDRGARSMAEAEALLTGMIREEERLLESRQRSSDENAADTRDFILWGSLLAALTVAAGAWWATRKVTVPLQQVAADAARVTSGDLTPPAPVAGPKEVVTMARAVEVSVQTIARARDEAMAANAAKSAFLATMSHEIRTPMNAVIGMTDLLLDTCLDTDQRELAETVRDSGEALLVIINDILDFSKIEAGELELDHRPFNIRECLESALSLVAIGAADKGLELVGDFEPGSPEVLRGDVTRLRQVLVNLLSNAVKFTAEGEVVATMSARPLSDRQDGPVRLQVAVRDTGIGIPADRMDRLFRSFSQVDSSTTRLYGGTGLGLAISRRLARAMGGDLEVASEVGAGSTFTMTAVLEGCDTCELPRPAAETATVALTGRSALIVDDNATNRRVLGLQLTGWGMTCVDVGAPVRAVELVASGNTYDVAILDMHMPEMDGEQLAGILRRLPGGQNMPIVLLTSVQWRLGPGRDALFDAVLTKPVRSAVLREKLATVMAGKESGPRENGARPERGGEDDRPERARRGDDRRVTPAPRRGRSDVPDRTAGHGVLRILLAEDNPVNQRVAQLTLAKSGHRVDMVSNGAEAVEAVRRTPYDVILMDMHMPVMDGLEATRQIRDEPLAAQPYIVALTASVLDQDREACREAGMNDYLAKPVRAPDLNAILEKLTRGPGGGTPPPAPEQERTPQRRPEPAAEQAQAPQRRPEPRRHGADATSGTGATSSREAGIRDRLDELAGPDAVDEERAIVGRIITSFREHVPDLADGIRNAVRRGDATEVERRAHTLRGTAANLGATALAALCEELERQGETGDLTAAAETAGRVLRELELVREVLGPVSADLGG</sequence>
<feature type="domain" description="Histidine kinase" evidence="22">
    <location>
        <begin position="269"/>
        <end position="493"/>
    </location>
</feature>
<evidence type="ECO:0000259" key="24">
    <source>
        <dbReference type="PROSITE" id="PS50885"/>
    </source>
</evidence>
<dbReference type="PROSITE" id="PS50109">
    <property type="entry name" value="HIS_KIN"/>
    <property type="match status" value="1"/>
</dbReference>
<dbReference type="Gene3D" id="3.30.565.10">
    <property type="entry name" value="Histidine kinase-like ATPase, C-terminal domain"/>
    <property type="match status" value="1"/>
</dbReference>
<evidence type="ECO:0000256" key="4">
    <source>
        <dbReference type="ARBA" id="ARBA00012438"/>
    </source>
</evidence>
<feature type="compositionally biased region" description="Basic and acidic residues" evidence="20">
    <location>
        <begin position="815"/>
        <end position="826"/>
    </location>
</feature>
<comment type="caution">
    <text evidence="26">The sequence shown here is derived from an EMBL/GenBank/DDBJ whole genome shotgun (WGS) entry which is preliminary data.</text>
</comment>
<evidence type="ECO:0000256" key="3">
    <source>
        <dbReference type="ARBA" id="ARBA00006402"/>
    </source>
</evidence>
<dbReference type="Pfam" id="PF02518">
    <property type="entry name" value="HATPase_c"/>
    <property type="match status" value="1"/>
</dbReference>
<dbReference type="GO" id="GO:0005524">
    <property type="term" value="F:ATP binding"/>
    <property type="evidence" value="ECO:0007669"/>
    <property type="project" value="UniProtKB-KW"/>
</dbReference>
<keyword evidence="8 21" id="KW-0812">Transmembrane</keyword>
<keyword evidence="27" id="KW-1185">Reference proteome</keyword>
<comment type="similarity">
    <text evidence="3">In the N-terminal section; belongs to the phytochrome family.</text>
</comment>
<organism evidence="26 27">
    <name type="scientific">Planobispora takensis</name>
    <dbReference type="NCBI Taxonomy" id="1367882"/>
    <lineage>
        <taxon>Bacteria</taxon>
        <taxon>Bacillati</taxon>
        <taxon>Actinomycetota</taxon>
        <taxon>Actinomycetes</taxon>
        <taxon>Streptosporangiales</taxon>
        <taxon>Streptosporangiaceae</taxon>
        <taxon>Planobispora</taxon>
    </lineage>
</organism>
<dbReference type="Pfam" id="PF05227">
    <property type="entry name" value="CHASE3"/>
    <property type="match status" value="1"/>
</dbReference>
<dbReference type="Pfam" id="PF00072">
    <property type="entry name" value="Response_reg"/>
    <property type="match status" value="2"/>
</dbReference>
<feature type="modified residue" description="4-aspartylphosphate" evidence="19">
    <location>
        <position position="735"/>
    </location>
</feature>
<dbReference type="GO" id="GO:0005886">
    <property type="term" value="C:plasma membrane"/>
    <property type="evidence" value="ECO:0007669"/>
    <property type="project" value="UniProtKB-SubCell"/>
</dbReference>
<evidence type="ECO:0000256" key="9">
    <source>
        <dbReference type="ARBA" id="ARBA00022741"/>
    </source>
</evidence>
<dbReference type="InterPro" id="IPR003661">
    <property type="entry name" value="HisK_dim/P_dom"/>
</dbReference>
<dbReference type="Gene3D" id="3.40.50.2300">
    <property type="match status" value="2"/>
</dbReference>
<dbReference type="SUPFAM" id="SSF52172">
    <property type="entry name" value="CheY-like"/>
    <property type="match status" value="2"/>
</dbReference>
<feature type="domain" description="HAMP" evidence="24">
    <location>
        <begin position="202"/>
        <end position="254"/>
    </location>
</feature>
<evidence type="ECO:0000259" key="25">
    <source>
        <dbReference type="PROSITE" id="PS50894"/>
    </source>
</evidence>
<evidence type="ECO:0000256" key="5">
    <source>
        <dbReference type="ARBA" id="ARBA00022475"/>
    </source>
</evidence>
<dbReference type="PROSITE" id="PS50894">
    <property type="entry name" value="HPT"/>
    <property type="match status" value="1"/>
</dbReference>
<dbReference type="InterPro" id="IPR007891">
    <property type="entry name" value="CHASE3"/>
</dbReference>
<keyword evidence="9" id="KW-0547">Nucleotide-binding</keyword>
<keyword evidence="6 19" id="KW-0597">Phosphoprotein</keyword>
<comment type="catalytic activity">
    <reaction evidence="1">
        <text>ATP + protein L-histidine = ADP + protein N-phospho-L-histidine.</text>
        <dbReference type="EC" id="2.7.13.3"/>
    </reaction>
</comment>
<dbReference type="PANTHER" id="PTHR45339:SF1">
    <property type="entry name" value="HYBRID SIGNAL TRANSDUCTION HISTIDINE KINASE J"/>
    <property type="match status" value="1"/>
</dbReference>
<dbReference type="SMART" id="SM00448">
    <property type="entry name" value="REC"/>
    <property type="match status" value="2"/>
</dbReference>
<evidence type="ECO:0000256" key="18">
    <source>
        <dbReference type="PROSITE-ProRule" id="PRU00110"/>
    </source>
</evidence>
<keyword evidence="12 21" id="KW-1133">Transmembrane helix</keyword>
<dbReference type="SMART" id="SM00387">
    <property type="entry name" value="HATPase_c"/>
    <property type="match status" value="1"/>
</dbReference>
<name>A0A8J3T226_9ACTN</name>
<dbReference type="InterPro" id="IPR003594">
    <property type="entry name" value="HATPase_dom"/>
</dbReference>
<dbReference type="PROSITE" id="PS50885">
    <property type="entry name" value="HAMP"/>
    <property type="match status" value="1"/>
</dbReference>
<dbReference type="InterPro" id="IPR001789">
    <property type="entry name" value="Sig_transdc_resp-reg_receiver"/>
</dbReference>
<evidence type="ECO:0000256" key="13">
    <source>
        <dbReference type="ARBA" id="ARBA00023012"/>
    </source>
</evidence>
<feature type="modified residue" description="Phosphohistidine" evidence="18">
    <location>
        <position position="916"/>
    </location>
</feature>
<keyword evidence="14 21" id="KW-0472">Membrane</keyword>
<keyword evidence="10" id="KW-0418">Kinase</keyword>
<feature type="domain" description="HPt" evidence="25">
    <location>
        <begin position="877"/>
        <end position="976"/>
    </location>
</feature>
<feature type="domain" description="Response regulatory" evidence="23">
    <location>
        <begin position="686"/>
        <end position="802"/>
    </location>
</feature>
<gene>
    <name evidence="26" type="ORF">Pta02_45880</name>
</gene>
<evidence type="ECO:0000256" key="17">
    <source>
        <dbReference type="ARBA" id="ARBA00074306"/>
    </source>
</evidence>
<dbReference type="InterPro" id="IPR008207">
    <property type="entry name" value="Sig_transdc_His_kin_Hpt_dom"/>
</dbReference>
<dbReference type="Pfam" id="PF01627">
    <property type="entry name" value="Hpt"/>
    <property type="match status" value="1"/>
</dbReference>
<evidence type="ECO:0000256" key="6">
    <source>
        <dbReference type="ARBA" id="ARBA00022553"/>
    </source>
</evidence>
<evidence type="ECO:0000256" key="14">
    <source>
        <dbReference type="ARBA" id="ARBA00023136"/>
    </source>
</evidence>
<keyword evidence="11" id="KW-0067">ATP-binding</keyword>
<dbReference type="EC" id="2.7.13.3" evidence="4"/>
<dbReference type="InterPro" id="IPR003660">
    <property type="entry name" value="HAMP_dom"/>
</dbReference>
<dbReference type="InterPro" id="IPR011006">
    <property type="entry name" value="CheY-like_superfamily"/>
</dbReference>
<dbReference type="SMART" id="SM00388">
    <property type="entry name" value="HisKA"/>
    <property type="match status" value="1"/>
</dbReference>
<feature type="compositionally biased region" description="Basic and acidic residues" evidence="20">
    <location>
        <begin position="836"/>
        <end position="845"/>
    </location>
</feature>
<comment type="subunit">
    <text evidence="15">At low DSF concentrations, interacts with RpfF.</text>
</comment>
<evidence type="ECO:0000256" key="12">
    <source>
        <dbReference type="ARBA" id="ARBA00022989"/>
    </source>
</evidence>
<protein>
    <recommendedName>
        <fullName evidence="17">Circadian input-output histidine kinase CikA</fullName>
        <ecNumber evidence="4">2.7.13.3</ecNumber>
    </recommendedName>
    <alternativeName>
        <fullName evidence="16">Sensory/regulatory protein RpfC</fullName>
    </alternativeName>
</protein>
<dbReference type="CDD" id="cd17546">
    <property type="entry name" value="REC_hyHK_CKI1_RcsC-like"/>
    <property type="match status" value="2"/>
</dbReference>
<feature type="modified residue" description="4-aspartylphosphate" evidence="19">
    <location>
        <position position="565"/>
    </location>
</feature>
<dbReference type="PROSITE" id="PS50110">
    <property type="entry name" value="RESPONSE_REGULATORY"/>
    <property type="match status" value="2"/>
</dbReference>
<dbReference type="Gene3D" id="1.10.287.130">
    <property type="match status" value="1"/>
</dbReference>
<dbReference type="InterPro" id="IPR036641">
    <property type="entry name" value="HPT_dom_sf"/>
</dbReference>
<dbReference type="InterPro" id="IPR005467">
    <property type="entry name" value="His_kinase_dom"/>
</dbReference>
<feature type="region of interest" description="Disordered" evidence="20">
    <location>
        <begin position="800"/>
        <end position="862"/>
    </location>
</feature>
<proteinExistence type="inferred from homology"/>
<feature type="domain" description="Response regulatory" evidence="23">
    <location>
        <begin position="515"/>
        <end position="630"/>
    </location>
</feature>
<evidence type="ECO:0000313" key="27">
    <source>
        <dbReference type="Proteomes" id="UP000634476"/>
    </source>
</evidence>
<evidence type="ECO:0000256" key="11">
    <source>
        <dbReference type="ARBA" id="ARBA00022840"/>
    </source>
</evidence>
<evidence type="ECO:0000256" key="20">
    <source>
        <dbReference type="SAM" id="MobiDB-lite"/>
    </source>
</evidence>
<evidence type="ECO:0000256" key="16">
    <source>
        <dbReference type="ARBA" id="ARBA00068150"/>
    </source>
</evidence>
<evidence type="ECO:0000313" key="26">
    <source>
        <dbReference type="EMBL" id="GII02580.1"/>
    </source>
</evidence>
<evidence type="ECO:0000256" key="2">
    <source>
        <dbReference type="ARBA" id="ARBA00004651"/>
    </source>
</evidence>
<evidence type="ECO:0000256" key="8">
    <source>
        <dbReference type="ARBA" id="ARBA00022692"/>
    </source>
</evidence>
<dbReference type="CDD" id="cd19410">
    <property type="entry name" value="HK9-like_sensor"/>
    <property type="match status" value="1"/>
</dbReference>
<dbReference type="Gene3D" id="1.20.120.160">
    <property type="entry name" value="HPT domain"/>
    <property type="match status" value="1"/>
</dbReference>
<feature type="compositionally biased region" description="Polar residues" evidence="20">
    <location>
        <begin position="848"/>
        <end position="857"/>
    </location>
</feature>
<keyword evidence="13" id="KW-0902">Two-component regulatory system</keyword>
<dbReference type="Pfam" id="PF00512">
    <property type="entry name" value="HisKA"/>
    <property type="match status" value="1"/>
</dbReference>
<evidence type="ECO:0000256" key="10">
    <source>
        <dbReference type="ARBA" id="ARBA00022777"/>
    </source>
</evidence>
<dbReference type="FunFam" id="1.10.287.130:FF:000002">
    <property type="entry name" value="Two-component osmosensing histidine kinase"/>
    <property type="match status" value="1"/>
</dbReference>
<dbReference type="CDD" id="cd00082">
    <property type="entry name" value="HisKA"/>
    <property type="match status" value="1"/>
</dbReference>
<dbReference type="Gene3D" id="6.10.340.10">
    <property type="match status" value="1"/>
</dbReference>
<evidence type="ECO:0000256" key="7">
    <source>
        <dbReference type="ARBA" id="ARBA00022679"/>
    </source>
</evidence>
<dbReference type="InterPro" id="IPR036890">
    <property type="entry name" value="HATPase_C_sf"/>
</dbReference>
<dbReference type="CDD" id="cd16922">
    <property type="entry name" value="HATPase_EvgS-ArcB-TorS-like"/>
    <property type="match status" value="1"/>
</dbReference>
<dbReference type="Pfam" id="PF00672">
    <property type="entry name" value="HAMP"/>
    <property type="match status" value="1"/>
</dbReference>
<keyword evidence="5" id="KW-1003">Cell membrane</keyword>
<dbReference type="FunFam" id="3.30.565.10:FF:000010">
    <property type="entry name" value="Sensor histidine kinase RcsC"/>
    <property type="match status" value="1"/>
</dbReference>
<evidence type="ECO:0000259" key="23">
    <source>
        <dbReference type="PROSITE" id="PS50110"/>
    </source>
</evidence>
<dbReference type="InterPro" id="IPR036097">
    <property type="entry name" value="HisK_dim/P_sf"/>
</dbReference>
<feature type="transmembrane region" description="Helical" evidence="21">
    <location>
        <begin position="6"/>
        <end position="25"/>
    </location>
</feature>
<dbReference type="SMART" id="SM00304">
    <property type="entry name" value="HAMP"/>
    <property type="match status" value="1"/>
</dbReference>
<dbReference type="PRINTS" id="PR00344">
    <property type="entry name" value="BCTRLSENSOR"/>
</dbReference>
<dbReference type="SUPFAM" id="SSF55874">
    <property type="entry name" value="ATPase domain of HSP90 chaperone/DNA topoisomerase II/histidine kinase"/>
    <property type="match status" value="1"/>
</dbReference>
<evidence type="ECO:0000256" key="21">
    <source>
        <dbReference type="SAM" id="Phobius"/>
    </source>
</evidence>
<dbReference type="SUPFAM" id="SSF47226">
    <property type="entry name" value="Histidine-containing phosphotransfer domain, HPT domain"/>
    <property type="match status" value="1"/>
</dbReference>
<feature type="compositionally biased region" description="Basic and acidic residues" evidence="20">
    <location>
        <begin position="635"/>
        <end position="664"/>
    </location>
</feature>
<dbReference type="Proteomes" id="UP000634476">
    <property type="component" value="Unassembled WGS sequence"/>
</dbReference>
<dbReference type="EMBL" id="BOOK01000033">
    <property type="protein sequence ID" value="GII02580.1"/>
    <property type="molecule type" value="Genomic_DNA"/>
</dbReference>
<reference evidence="26" key="1">
    <citation type="submission" date="2021-01" db="EMBL/GenBank/DDBJ databases">
        <title>Whole genome shotgun sequence of Planobispora takensis NBRC 109077.</title>
        <authorList>
            <person name="Komaki H."/>
            <person name="Tamura T."/>
        </authorList>
    </citation>
    <scope>NUCLEOTIDE SEQUENCE</scope>
    <source>
        <strain evidence="26">NBRC 109077</strain>
    </source>
</reference>
<feature type="region of interest" description="Disordered" evidence="20">
    <location>
        <begin position="628"/>
        <end position="678"/>
    </location>
</feature>
<evidence type="ECO:0000259" key="22">
    <source>
        <dbReference type="PROSITE" id="PS50109"/>
    </source>
</evidence>
<dbReference type="SUPFAM" id="SSF47384">
    <property type="entry name" value="Homodimeric domain of signal transducing histidine kinase"/>
    <property type="match status" value="1"/>
</dbReference>
<comment type="subcellular location">
    <subcellularLocation>
        <location evidence="2">Cell membrane</location>
        <topology evidence="2">Multi-pass membrane protein</topology>
    </subcellularLocation>
</comment>
<dbReference type="PANTHER" id="PTHR45339">
    <property type="entry name" value="HYBRID SIGNAL TRANSDUCTION HISTIDINE KINASE J"/>
    <property type="match status" value="1"/>
</dbReference>
<evidence type="ECO:0000256" key="19">
    <source>
        <dbReference type="PROSITE-ProRule" id="PRU00169"/>
    </source>
</evidence>